<keyword evidence="1" id="KW-0472">Membrane</keyword>
<dbReference type="STRING" id="77044.A0A1W2TQD8"/>
<feature type="transmembrane region" description="Helical" evidence="1">
    <location>
        <begin position="110"/>
        <end position="129"/>
    </location>
</feature>
<dbReference type="AlphaFoldDB" id="A0A1W2TQD8"/>
<protein>
    <submittedName>
        <fullName evidence="2">Putative short-chain dehydrogenase</fullName>
    </submittedName>
</protein>
<sequence>MNRNSHESLPLSSFVDNVNATESSHALSVSTTKSPNISSIQNLYHMLTPWTWELMCIIFSIVIFITIVQILLIFDAERVPDWGPCINSNASCEWSSGALKLLSTVLTEDAITALAILVILVSFLVGPFVHQANRNMSCVFPAPEKPVFAPVARYVPQSFGNGIVQGIRGAYESPTAESRFAITSCAMDPLGLANQIKVTRPTANCTFPWGDPIGIQNVAVTDKVQVSHSPVGLCNMCIDVTTRLTIFMDQSRGAWEHYALPNGRNVSRDGGSATTILSTEANLDWIGDLMTPQLASASRWAFANVTLLSSESKLAVACVLHPCLKSYTISVENGAVNETLARTDPMQANLAGQQGDYDYDSSNRINAVNNSNFIYVAVKTPYQVNETLYNLHNISSDPTQRILSFVNATNPEFYRVYNISAPEPCIYQLDNLFGGAPSEVLGHDIFDGYCYRSQCHGGDLESQDEADRIAPRIILNKLLNNMSFPGTVDWVDPFATCVTNNSGLNGVVLVRLKLTRSNLWVVYLD</sequence>
<evidence type="ECO:0000313" key="3">
    <source>
        <dbReference type="Proteomes" id="UP000054516"/>
    </source>
</evidence>
<name>A0A1W2TQD8_ROSNE</name>
<keyword evidence="1" id="KW-1133">Transmembrane helix</keyword>
<feature type="transmembrane region" description="Helical" evidence="1">
    <location>
        <begin position="54"/>
        <end position="74"/>
    </location>
</feature>
<gene>
    <name evidence="2" type="ORF">SAMD00023353_4800440</name>
</gene>
<dbReference type="PANTHER" id="PTHR35394">
    <property type="entry name" value="DUF3176 DOMAIN-CONTAINING PROTEIN"/>
    <property type="match status" value="1"/>
</dbReference>
<dbReference type="PANTHER" id="PTHR35394:SF5">
    <property type="entry name" value="DUF3176 DOMAIN-CONTAINING PROTEIN"/>
    <property type="match status" value="1"/>
</dbReference>
<proteinExistence type="predicted"/>
<dbReference type="Proteomes" id="UP000054516">
    <property type="component" value="Unassembled WGS sequence"/>
</dbReference>
<evidence type="ECO:0000256" key="1">
    <source>
        <dbReference type="SAM" id="Phobius"/>
    </source>
</evidence>
<evidence type="ECO:0000313" key="2">
    <source>
        <dbReference type="EMBL" id="GAP90640.2"/>
    </source>
</evidence>
<dbReference type="EMBL" id="DF977493">
    <property type="protein sequence ID" value="GAP90640.2"/>
    <property type="molecule type" value="Genomic_DNA"/>
</dbReference>
<accession>A0A1W2TQD8</accession>
<reference evidence="2" key="1">
    <citation type="submission" date="2016-03" db="EMBL/GenBank/DDBJ databases">
        <title>Draft genome sequence of Rosellinia necatrix.</title>
        <authorList>
            <person name="Kanematsu S."/>
        </authorList>
    </citation>
    <scope>NUCLEOTIDE SEQUENCE [LARGE SCALE GENOMIC DNA]</scope>
    <source>
        <strain evidence="2">W97</strain>
    </source>
</reference>
<organism evidence="2">
    <name type="scientific">Rosellinia necatrix</name>
    <name type="common">White root-rot fungus</name>
    <dbReference type="NCBI Taxonomy" id="77044"/>
    <lineage>
        <taxon>Eukaryota</taxon>
        <taxon>Fungi</taxon>
        <taxon>Dikarya</taxon>
        <taxon>Ascomycota</taxon>
        <taxon>Pezizomycotina</taxon>
        <taxon>Sordariomycetes</taxon>
        <taxon>Xylariomycetidae</taxon>
        <taxon>Xylariales</taxon>
        <taxon>Xylariaceae</taxon>
        <taxon>Rosellinia</taxon>
    </lineage>
</organism>
<keyword evidence="3" id="KW-1185">Reference proteome</keyword>
<keyword evidence="1" id="KW-0812">Transmembrane</keyword>
<dbReference type="OrthoDB" id="5242705at2759"/>